<dbReference type="GO" id="GO:0005886">
    <property type="term" value="C:plasma membrane"/>
    <property type="evidence" value="ECO:0007669"/>
    <property type="project" value="UniProtKB-SubCell"/>
</dbReference>
<dbReference type="GO" id="GO:0000287">
    <property type="term" value="F:magnesium ion binding"/>
    <property type="evidence" value="ECO:0007669"/>
    <property type="project" value="TreeGrafter"/>
</dbReference>
<dbReference type="GO" id="GO:0015095">
    <property type="term" value="F:magnesium ion transmembrane transporter activity"/>
    <property type="evidence" value="ECO:0007669"/>
    <property type="project" value="TreeGrafter"/>
</dbReference>
<reference evidence="7" key="1">
    <citation type="submission" date="2017-03" db="EMBL/GenBank/DDBJ databases">
        <authorList>
            <person name="Sharma R."/>
            <person name="Thines M."/>
        </authorList>
    </citation>
    <scope>NUCLEOTIDE SEQUENCE [LARGE SCALE GENOMIC DNA]</scope>
</reference>
<protein>
    <submittedName>
        <fullName evidence="6">Mg2 transporter protein, CorA-like/Zinc transport protein ZntB</fullName>
    </submittedName>
</protein>
<sequence>MAYLTKPQPNQGLPLSCISSTPKYASYQSPHKAQAENPYGYYIGTIYERMRELDSGEYETYRQDDGPYLRHIRYLAGHGWPQLRYLADFIDCSTVAIKSKVLVAEDKKERLQRHHVAVLDFGNERGVKCRKFKSPDSPQKLSEFLDSGSWPDERNLARLIVVEDLSSVVVEMLGSRYDINPQFFRGQLGDYTWFNTRDPWVETPALDSHLKSQSFLRFRYVQPRYLVDGESIKRARRQAGSFNVLRRIDFDTSNKVWADAEGSDVGLVRCSTSVWVRPNVSPDQGWLGKAIDTLFHELRLIIKGVLLLDPTITEGFPLWGGYGNLNVPPGMNQYTHLAGKPSWNSTIDDFIYWVMSMNPDQLQTLDQDPEYITSAVYDFMACQWLLLFDHITTRLSQIEWEIESEPFRTLEGLDGTLQKFHPWRRRIPLYNNFIRSMLDLLEDRFLSPESTRAHWSKTTENVRHLLGRLEEVQNRADHVISVLTAVILIQESKKAITQTRDVTRITYLAFLFVPMSFVATFLSMNNNFPSGNNMVYWIYFVIALPLSGTALLLAYYWTRVEDLWKRTFGSPQDPRQVVGPMPKS</sequence>
<keyword evidence="2 5" id="KW-0812">Transmembrane</keyword>
<feature type="transmembrane region" description="Helical" evidence="5">
    <location>
        <begin position="505"/>
        <end position="524"/>
    </location>
</feature>
<dbReference type="AlphaFoldDB" id="A0A1W5DC14"/>
<organism evidence="6 7">
    <name type="scientific">Lasallia pustulata</name>
    <dbReference type="NCBI Taxonomy" id="136370"/>
    <lineage>
        <taxon>Eukaryota</taxon>
        <taxon>Fungi</taxon>
        <taxon>Dikarya</taxon>
        <taxon>Ascomycota</taxon>
        <taxon>Pezizomycotina</taxon>
        <taxon>Lecanoromycetes</taxon>
        <taxon>OSLEUM clade</taxon>
        <taxon>Umbilicariomycetidae</taxon>
        <taxon>Umbilicariales</taxon>
        <taxon>Umbilicariaceae</taxon>
        <taxon>Lasallia</taxon>
    </lineage>
</organism>
<evidence type="ECO:0000313" key="7">
    <source>
        <dbReference type="Proteomes" id="UP000192927"/>
    </source>
</evidence>
<evidence type="ECO:0000256" key="1">
    <source>
        <dbReference type="ARBA" id="ARBA00004651"/>
    </source>
</evidence>
<dbReference type="Gene3D" id="1.20.58.340">
    <property type="entry name" value="Magnesium transport protein CorA, transmembrane region"/>
    <property type="match status" value="1"/>
</dbReference>
<comment type="subcellular location">
    <subcellularLocation>
        <location evidence="1">Cell membrane</location>
        <topology evidence="1">Multi-pass membrane protein</topology>
    </subcellularLocation>
</comment>
<dbReference type="SUPFAM" id="SSF144083">
    <property type="entry name" value="Magnesium transport protein CorA, transmembrane region"/>
    <property type="match status" value="1"/>
</dbReference>
<evidence type="ECO:0000313" key="6">
    <source>
        <dbReference type="EMBL" id="SLM40591.1"/>
    </source>
</evidence>
<evidence type="ECO:0000256" key="3">
    <source>
        <dbReference type="ARBA" id="ARBA00022989"/>
    </source>
</evidence>
<keyword evidence="3 5" id="KW-1133">Transmembrane helix</keyword>
<dbReference type="InterPro" id="IPR002523">
    <property type="entry name" value="MgTranspt_CorA/ZnTranspt_ZntB"/>
</dbReference>
<dbReference type="PANTHER" id="PTHR46494:SF1">
    <property type="entry name" value="CORA FAMILY METAL ION TRANSPORTER (EUROFUNG)"/>
    <property type="match status" value="1"/>
</dbReference>
<dbReference type="PANTHER" id="PTHR46494">
    <property type="entry name" value="CORA FAMILY METAL ION TRANSPORTER (EUROFUNG)"/>
    <property type="match status" value="1"/>
</dbReference>
<keyword evidence="7" id="KW-1185">Reference proteome</keyword>
<evidence type="ECO:0000256" key="2">
    <source>
        <dbReference type="ARBA" id="ARBA00022692"/>
    </source>
</evidence>
<dbReference type="GO" id="GO:0050897">
    <property type="term" value="F:cobalt ion binding"/>
    <property type="evidence" value="ECO:0007669"/>
    <property type="project" value="TreeGrafter"/>
</dbReference>
<evidence type="ECO:0000256" key="5">
    <source>
        <dbReference type="SAM" id="Phobius"/>
    </source>
</evidence>
<dbReference type="Pfam" id="PF01544">
    <property type="entry name" value="CorA"/>
    <property type="match status" value="1"/>
</dbReference>
<dbReference type="InterPro" id="IPR045863">
    <property type="entry name" value="CorA_TM1_TM2"/>
</dbReference>
<dbReference type="Proteomes" id="UP000192927">
    <property type="component" value="Unassembled WGS sequence"/>
</dbReference>
<feature type="transmembrane region" description="Helical" evidence="5">
    <location>
        <begin position="536"/>
        <end position="557"/>
    </location>
</feature>
<dbReference type="GO" id="GO:0015087">
    <property type="term" value="F:cobalt ion transmembrane transporter activity"/>
    <property type="evidence" value="ECO:0007669"/>
    <property type="project" value="TreeGrafter"/>
</dbReference>
<dbReference type="EMBL" id="FWEW01003739">
    <property type="protein sequence ID" value="SLM40591.1"/>
    <property type="molecule type" value="Genomic_DNA"/>
</dbReference>
<evidence type="ECO:0000256" key="4">
    <source>
        <dbReference type="ARBA" id="ARBA00023136"/>
    </source>
</evidence>
<name>A0A1W5DC14_9LECA</name>
<accession>A0A1W5DC14</accession>
<proteinExistence type="predicted"/>
<keyword evidence="4 5" id="KW-0472">Membrane</keyword>